<protein>
    <submittedName>
        <fullName evidence="2">Uncharacterized protein</fullName>
    </submittedName>
</protein>
<name>A0AAV0E4B8_9ASTE</name>
<gene>
    <name evidence="2" type="ORF">CEPIT_LOCUS20131</name>
</gene>
<evidence type="ECO:0000313" key="3">
    <source>
        <dbReference type="Proteomes" id="UP001152523"/>
    </source>
</evidence>
<keyword evidence="1" id="KW-1133">Transmembrane helix</keyword>
<dbReference type="EMBL" id="CAMAPF010000201">
    <property type="protein sequence ID" value="CAH9112985.1"/>
    <property type="molecule type" value="Genomic_DNA"/>
</dbReference>
<proteinExistence type="predicted"/>
<comment type="caution">
    <text evidence="2">The sequence shown here is derived from an EMBL/GenBank/DDBJ whole genome shotgun (WGS) entry which is preliminary data.</text>
</comment>
<sequence>MSIPCARELKMMLTGLDVRIRAAPLQATPCSLAVISSRRNPKISPSCLNLLQRPNIEQWHIQSRTHFLFGHYSLLFGHYSLIWVYGSPHQFNFL</sequence>
<feature type="transmembrane region" description="Helical" evidence="1">
    <location>
        <begin position="67"/>
        <end position="86"/>
    </location>
</feature>
<evidence type="ECO:0000313" key="2">
    <source>
        <dbReference type="EMBL" id="CAH9112985.1"/>
    </source>
</evidence>
<keyword evidence="1" id="KW-0812">Transmembrane</keyword>
<organism evidence="2 3">
    <name type="scientific">Cuscuta epithymum</name>
    <dbReference type="NCBI Taxonomy" id="186058"/>
    <lineage>
        <taxon>Eukaryota</taxon>
        <taxon>Viridiplantae</taxon>
        <taxon>Streptophyta</taxon>
        <taxon>Embryophyta</taxon>
        <taxon>Tracheophyta</taxon>
        <taxon>Spermatophyta</taxon>
        <taxon>Magnoliopsida</taxon>
        <taxon>eudicotyledons</taxon>
        <taxon>Gunneridae</taxon>
        <taxon>Pentapetalae</taxon>
        <taxon>asterids</taxon>
        <taxon>lamiids</taxon>
        <taxon>Solanales</taxon>
        <taxon>Convolvulaceae</taxon>
        <taxon>Cuscuteae</taxon>
        <taxon>Cuscuta</taxon>
        <taxon>Cuscuta subgen. Cuscuta</taxon>
    </lineage>
</organism>
<accession>A0AAV0E4B8</accession>
<keyword evidence="1" id="KW-0472">Membrane</keyword>
<dbReference type="Proteomes" id="UP001152523">
    <property type="component" value="Unassembled WGS sequence"/>
</dbReference>
<reference evidence="2" key="1">
    <citation type="submission" date="2022-07" db="EMBL/GenBank/DDBJ databases">
        <authorList>
            <person name="Macas J."/>
            <person name="Novak P."/>
            <person name="Neumann P."/>
        </authorList>
    </citation>
    <scope>NUCLEOTIDE SEQUENCE</scope>
</reference>
<dbReference type="AlphaFoldDB" id="A0AAV0E4B8"/>
<evidence type="ECO:0000256" key="1">
    <source>
        <dbReference type="SAM" id="Phobius"/>
    </source>
</evidence>
<keyword evidence="3" id="KW-1185">Reference proteome</keyword>